<organism evidence="2 3">
    <name type="scientific">Candidatus Yanofskybacteria bacterium RIFCSPHIGHO2_01_FULL_41_21</name>
    <dbReference type="NCBI Taxonomy" id="1802660"/>
    <lineage>
        <taxon>Bacteria</taxon>
        <taxon>Candidatus Yanofskyibacteriota</taxon>
    </lineage>
</organism>
<feature type="transmembrane region" description="Helical" evidence="1">
    <location>
        <begin position="12"/>
        <end position="33"/>
    </location>
</feature>
<comment type="caution">
    <text evidence="2">The sequence shown here is derived from an EMBL/GenBank/DDBJ whole genome shotgun (WGS) entry which is preliminary data.</text>
</comment>
<name>A0A1F8ED51_9BACT</name>
<keyword evidence="1" id="KW-0812">Transmembrane</keyword>
<evidence type="ECO:0000256" key="1">
    <source>
        <dbReference type="SAM" id="Phobius"/>
    </source>
</evidence>
<dbReference type="AlphaFoldDB" id="A0A1F8ED51"/>
<evidence type="ECO:0000313" key="3">
    <source>
        <dbReference type="Proteomes" id="UP000178520"/>
    </source>
</evidence>
<keyword evidence="1" id="KW-0472">Membrane</keyword>
<dbReference type="EMBL" id="MGJA01000007">
    <property type="protein sequence ID" value="OGM97875.1"/>
    <property type="molecule type" value="Genomic_DNA"/>
</dbReference>
<sequence>MRVGKTKRLLRQFLVGHIQEIYVFHISVIWAVYEAHPELIKTYQFKEGPRRVFKLTRRLIKKLASNKQEFSDLGLDPTQYEFTVRHKNMRLDGSNLSVCVYQITSRPQSIDDSFDVANFDVKTT</sequence>
<proteinExistence type="predicted"/>
<gene>
    <name evidence="2" type="ORF">A2735_02825</name>
</gene>
<accession>A0A1F8ED51</accession>
<keyword evidence="1" id="KW-1133">Transmembrane helix</keyword>
<evidence type="ECO:0000313" key="2">
    <source>
        <dbReference type="EMBL" id="OGM97875.1"/>
    </source>
</evidence>
<dbReference type="Proteomes" id="UP000178520">
    <property type="component" value="Unassembled WGS sequence"/>
</dbReference>
<protein>
    <submittedName>
        <fullName evidence="2">Uncharacterized protein</fullName>
    </submittedName>
</protein>
<reference evidence="2 3" key="1">
    <citation type="journal article" date="2016" name="Nat. Commun.">
        <title>Thousands of microbial genomes shed light on interconnected biogeochemical processes in an aquifer system.</title>
        <authorList>
            <person name="Anantharaman K."/>
            <person name="Brown C.T."/>
            <person name="Hug L.A."/>
            <person name="Sharon I."/>
            <person name="Castelle C.J."/>
            <person name="Probst A.J."/>
            <person name="Thomas B.C."/>
            <person name="Singh A."/>
            <person name="Wilkins M.J."/>
            <person name="Karaoz U."/>
            <person name="Brodie E.L."/>
            <person name="Williams K.H."/>
            <person name="Hubbard S.S."/>
            <person name="Banfield J.F."/>
        </authorList>
    </citation>
    <scope>NUCLEOTIDE SEQUENCE [LARGE SCALE GENOMIC DNA]</scope>
</reference>